<dbReference type="GO" id="GO:0031462">
    <property type="term" value="C:Cul2-RING ubiquitin ligase complex"/>
    <property type="evidence" value="ECO:0007669"/>
    <property type="project" value="TreeGrafter"/>
</dbReference>
<evidence type="ECO:0000256" key="1">
    <source>
        <dbReference type="ARBA" id="ARBA00009420"/>
    </source>
</evidence>
<dbReference type="InterPro" id="IPR055142">
    <property type="entry name" value="ZER1-like_C"/>
</dbReference>
<sequence length="753" mass="86010">MSRNHRTRLKEQLFLDGDKPSLLETIFKYMANNLSLISQLNPETNTWELKDDVIIPNEICDRFLQFYQSCSLDINDSFINVFKDTNRTPLKFISLRNSSITDEGMKHLLRHKLISLSLWYCDKITHASWQHLIANGGELKNLELGKFVDMLKNHEPNEKTPLDFQLQLPKLKRLVLNGVALQSTVSFSHLYELTYLDLTACLFADFSLESLVDLPQLQTLILFNVWPLEREIPTICKLKNLRTLDISLSKPMMPSYSSPNKTLEFIVESLPMLEHLDISGTNLAGTGVAQQEAICGAHSSDIPGLASRVECPLKFLGLYDTTNSACRRHDIPALTIAGDANEDQILLSAIMYQDRNEMLTKVLNDLYHLLRFESCTQIDRALRAVLIAMDKHIGIKHIQISGSATLFYIVKSKEKVKFGSILKNHIIRTLLNGMSAHLSDDTMMRNGCLTLCQFSIPSDVLFEYERLVRILLHGVSDTEQSFVQRIAIYLLNSLACQVDGNQKLFLGDLGAISTMLNLINDRLNRKVFDDVMEVAWSTMWNVTDETAINCERFLDGKGMEYFLGCLRCFPEKDELLRNMMGLLGNVAEVKNLRHRLMTTEYITVFSELLFSNSDGIEVSYNAAGVLAHIASDGPEAWTIQTPTREDVLNRMYTAIERWNLETERNINYRSFEPILGLIRCFETPACQIWAVWALANLTKVYPDKYCKLVEQENGIKLLMDLIDHMETCEKLKELAQIVLNNVDQNNEKNFMEE</sequence>
<evidence type="ECO:0000256" key="6">
    <source>
        <dbReference type="ARBA" id="ARBA00081214"/>
    </source>
</evidence>
<dbReference type="AlphaFoldDB" id="A0A9J6C5I8"/>
<organism evidence="9 10">
    <name type="scientific">Polypedilum vanderplanki</name>
    <name type="common">Sleeping chironomid midge</name>
    <dbReference type="NCBI Taxonomy" id="319348"/>
    <lineage>
        <taxon>Eukaryota</taxon>
        <taxon>Metazoa</taxon>
        <taxon>Ecdysozoa</taxon>
        <taxon>Arthropoda</taxon>
        <taxon>Hexapoda</taxon>
        <taxon>Insecta</taxon>
        <taxon>Pterygota</taxon>
        <taxon>Neoptera</taxon>
        <taxon>Endopterygota</taxon>
        <taxon>Diptera</taxon>
        <taxon>Nematocera</taxon>
        <taxon>Chironomoidea</taxon>
        <taxon>Chironomidae</taxon>
        <taxon>Chironominae</taxon>
        <taxon>Polypedilum</taxon>
        <taxon>Polypedilum</taxon>
    </lineage>
</organism>
<dbReference type="Proteomes" id="UP001107558">
    <property type="component" value="Chromosome 2"/>
</dbReference>
<dbReference type="InterPro" id="IPR056845">
    <property type="entry name" value="LRR_Zer-1"/>
</dbReference>
<evidence type="ECO:0000256" key="3">
    <source>
        <dbReference type="ARBA" id="ARBA00022737"/>
    </source>
</evidence>
<keyword evidence="10" id="KW-1185">Reference proteome</keyword>
<feature type="domain" description="Protein zer-1 homolog-like C-terminal" evidence="7">
    <location>
        <begin position="389"/>
        <end position="743"/>
    </location>
</feature>
<keyword evidence="4" id="KW-0833">Ubl conjugation pathway</keyword>
<dbReference type="Pfam" id="PF22964">
    <property type="entry name" value="ZER1-like_2nd"/>
    <property type="match status" value="1"/>
</dbReference>
<dbReference type="PANTHER" id="PTHR12904:SF23">
    <property type="entry name" value="PROTEIN ZER-1 HOMOLOG"/>
    <property type="match status" value="1"/>
</dbReference>
<dbReference type="EMBL" id="JADBJN010000002">
    <property type="protein sequence ID" value="KAG5677247.1"/>
    <property type="molecule type" value="Genomic_DNA"/>
</dbReference>
<accession>A0A9J6C5I8</accession>
<comment type="similarity">
    <text evidence="1">Belongs to the zyg-11 family.</text>
</comment>
<evidence type="ECO:0000256" key="2">
    <source>
        <dbReference type="ARBA" id="ARBA00022614"/>
    </source>
</evidence>
<dbReference type="Gene3D" id="1.25.10.10">
    <property type="entry name" value="Leucine-rich Repeat Variant"/>
    <property type="match status" value="1"/>
</dbReference>
<keyword evidence="2" id="KW-0433">Leucine-rich repeat</keyword>
<evidence type="ECO:0000256" key="5">
    <source>
        <dbReference type="ARBA" id="ARBA00067612"/>
    </source>
</evidence>
<dbReference type="InterPro" id="IPR051341">
    <property type="entry name" value="Zyg-11_UBL_adapter"/>
</dbReference>
<gene>
    <name evidence="9" type="ORF">PVAND_007019</name>
</gene>
<dbReference type="InterPro" id="IPR032675">
    <property type="entry name" value="LRR_dom_sf"/>
</dbReference>
<name>A0A9J6C5I8_POLVA</name>
<dbReference type="SUPFAM" id="SSF52047">
    <property type="entry name" value="RNI-like"/>
    <property type="match status" value="1"/>
</dbReference>
<dbReference type="PANTHER" id="PTHR12904">
    <property type="match status" value="1"/>
</dbReference>
<dbReference type="InterPro" id="IPR011989">
    <property type="entry name" value="ARM-like"/>
</dbReference>
<protein>
    <recommendedName>
        <fullName evidence="5">Protein zer-1 homolog</fullName>
    </recommendedName>
    <alternativeName>
        <fullName evidence="6">Zyg-11 homolog B-like protein</fullName>
    </alternativeName>
</protein>
<dbReference type="Pfam" id="PF25013">
    <property type="entry name" value="LRR_Zer-1"/>
    <property type="match status" value="1"/>
</dbReference>
<reference evidence="9" key="1">
    <citation type="submission" date="2021-03" db="EMBL/GenBank/DDBJ databases">
        <title>Chromosome level genome of the anhydrobiotic midge Polypedilum vanderplanki.</title>
        <authorList>
            <person name="Yoshida Y."/>
            <person name="Kikawada T."/>
            <person name="Gusev O."/>
        </authorList>
    </citation>
    <scope>NUCLEOTIDE SEQUENCE</scope>
    <source>
        <strain evidence="9">NIAS01</strain>
        <tissue evidence="9">Whole body or cell culture</tissue>
    </source>
</reference>
<evidence type="ECO:0000313" key="9">
    <source>
        <dbReference type="EMBL" id="KAG5677247.1"/>
    </source>
</evidence>
<evidence type="ECO:0000259" key="8">
    <source>
        <dbReference type="Pfam" id="PF25013"/>
    </source>
</evidence>
<dbReference type="InterPro" id="IPR016024">
    <property type="entry name" value="ARM-type_fold"/>
</dbReference>
<proteinExistence type="inferred from homology"/>
<keyword evidence="3" id="KW-0677">Repeat</keyword>
<evidence type="ECO:0000256" key="4">
    <source>
        <dbReference type="ARBA" id="ARBA00022786"/>
    </source>
</evidence>
<evidence type="ECO:0000313" key="10">
    <source>
        <dbReference type="Proteomes" id="UP001107558"/>
    </source>
</evidence>
<dbReference type="Gene3D" id="3.80.10.10">
    <property type="entry name" value="Ribonuclease Inhibitor"/>
    <property type="match status" value="2"/>
</dbReference>
<dbReference type="SUPFAM" id="SSF48371">
    <property type="entry name" value="ARM repeat"/>
    <property type="match status" value="1"/>
</dbReference>
<dbReference type="OrthoDB" id="5783533at2759"/>
<dbReference type="FunFam" id="1.25.10.10:FF:000111">
    <property type="entry name" value="Protein zer-1 homolog"/>
    <property type="match status" value="1"/>
</dbReference>
<feature type="domain" description="Zer-1-like leucine-rich repeats region" evidence="8">
    <location>
        <begin position="187"/>
        <end position="321"/>
    </location>
</feature>
<evidence type="ECO:0000259" key="7">
    <source>
        <dbReference type="Pfam" id="PF22964"/>
    </source>
</evidence>
<comment type="caution">
    <text evidence="9">The sequence shown here is derived from an EMBL/GenBank/DDBJ whole genome shotgun (WGS) entry which is preliminary data.</text>
</comment>